<dbReference type="OrthoDB" id="27823at2759"/>
<evidence type="ECO:0000313" key="5">
    <source>
        <dbReference type="Proteomes" id="UP000285301"/>
    </source>
</evidence>
<protein>
    <submittedName>
        <fullName evidence="4">Dynamin-binding protein-like protein</fullName>
    </submittedName>
</protein>
<proteinExistence type="predicted"/>
<keyword evidence="1 2" id="KW-0728">SH3 domain</keyword>
<dbReference type="SMART" id="SM00326">
    <property type="entry name" value="SH3"/>
    <property type="match status" value="1"/>
</dbReference>
<organism evidence="4 5">
    <name type="scientific">Dinothrombium tinctorium</name>
    <dbReference type="NCBI Taxonomy" id="1965070"/>
    <lineage>
        <taxon>Eukaryota</taxon>
        <taxon>Metazoa</taxon>
        <taxon>Ecdysozoa</taxon>
        <taxon>Arthropoda</taxon>
        <taxon>Chelicerata</taxon>
        <taxon>Arachnida</taxon>
        <taxon>Acari</taxon>
        <taxon>Acariformes</taxon>
        <taxon>Trombidiformes</taxon>
        <taxon>Prostigmata</taxon>
        <taxon>Anystina</taxon>
        <taxon>Parasitengona</taxon>
        <taxon>Trombidioidea</taxon>
        <taxon>Trombidiidae</taxon>
        <taxon>Dinothrombium</taxon>
    </lineage>
</organism>
<evidence type="ECO:0000259" key="3">
    <source>
        <dbReference type="PROSITE" id="PS50002"/>
    </source>
</evidence>
<comment type="caution">
    <text evidence="4">The sequence shown here is derived from an EMBL/GenBank/DDBJ whole genome shotgun (WGS) entry which is preliminary data.</text>
</comment>
<evidence type="ECO:0000313" key="4">
    <source>
        <dbReference type="EMBL" id="RWS00663.1"/>
    </source>
</evidence>
<dbReference type="SUPFAM" id="SSF50044">
    <property type="entry name" value="SH3-domain"/>
    <property type="match status" value="1"/>
</dbReference>
<sequence>MNCFIRITHDYEANAEQELSVLRGDIVQDTGIVDRHRYRGHCNGFDGTFPSSCGEEIKFNEPLADGQQVFAAFSDFPAIEKADLLKLFYTIILAVTTIARCLYCAQHITSLELKQFTAHCILIVSGVQAF</sequence>
<dbReference type="EMBL" id="NCKU01010810">
    <property type="protein sequence ID" value="RWS00663.1"/>
    <property type="molecule type" value="Genomic_DNA"/>
</dbReference>
<dbReference type="AlphaFoldDB" id="A0A443QCB7"/>
<reference evidence="4 5" key="1">
    <citation type="journal article" date="2018" name="Gigascience">
        <title>Genomes of trombidid mites reveal novel predicted allergens and laterally-transferred genes associated with secondary metabolism.</title>
        <authorList>
            <person name="Dong X."/>
            <person name="Chaisiri K."/>
            <person name="Xia D."/>
            <person name="Armstrong S.D."/>
            <person name="Fang Y."/>
            <person name="Donnelly M.J."/>
            <person name="Kadowaki T."/>
            <person name="McGarry J.W."/>
            <person name="Darby A.C."/>
            <person name="Makepeace B.L."/>
        </authorList>
    </citation>
    <scope>NUCLEOTIDE SEQUENCE [LARGE SCALE GENOMIC DNA]</scope>
    <source>
        <strain evidence="4">UoL-WK</strain>
    </source>
</reference>
<name>A0A443QCB7_9ACAR</name>
<dbReference type="PROSITE" id="PS50002">
    <property type="entry name" value="SH3"/>
    <property type="match status" value="1"/>
</dbReference>
<feature type="domain" description="SH3" evidence="3">
    <location>
        <begin position="1"/>
        <end position="59"/>
    </location>
</feature>
<dbReference type="Gene3D" id="2.30.30.40">
    <property type="entry name" value="SH3 Domains"/>
    <property type="match status" value="1"/>
</dbReference>
<dbReference type="InterPro" id="IPR001452">
    <property type="entry name" value="SH3_domain"/>
</dbReference>
<evidence type="ECO:0000256" key="1">
    <source>
        <dbReference type="ARBA" id="ARBA00022443"/>
    </source>
</evidence>
<dbReference type="Proteomes" id="UP000285301">
    <property type="component" value="Unassembled WGS sequence"/>
</dbReference>
<keyword evidence="5" id="KW-1185">Reference proteome</keyword>
<gene>
    <name evidence="4" type="ORF">B4U79_18644</name>
</gene>
<dbReference type="CDD" id="cd00174">
    <property type="entry name" value="SH3"/>
    <property type="match status" value="1"/>
</dbReference>
<evidence type="ECO:0000256" key="2">
    <source>
        <dbReference type="PROSITE-ProRule" id="PRU00192"/>
    </source>
</evidence>
<accession>A0A443QCB7</accession>
<dbReference type="InterPro" id="IPR036028">
    <property type="entry name" value="SH3-like_dom_sf"/>
</dbReference>